<name>A0A8S2G1F3_9BILA</name>
<sequence>MRNISIDETNLITKGCLSITANNCNECLCKAYQNTHVILFTCNSFSSHNVSCTLYCYAPASQYFIHTTNASSVYIIRYGQNCCNWSWLIEQINNAINNTVRISEPRFLALDDDGNIITTSKYEKLVVKYNPNNLTEITRSHRLDDPPVNVGYYKQHYYVGFENKPMEIFNSTFHKLDGLINDGGLKSPLTIAFRDDTMFICTQIKDIVLYDVKDPKNIREIEKVEVKEDGVALAPRGLLIIDNTNFYTASFDSNNIKIYSKSGVGSWTFATFIQAHTDVKAKNVTDFRMDDCGRVWIVDEGFHHIKIFQGDDLIGTITGLNEPFNLLILKNYVLIITQKSGEIIRIDPRVSCNK</sequence>
<comment type="caution">
    <text evidence="1">The sequence shown here is derived from an EMBL/GenBank/DDBJ whole genome shotgun (WGS) entry which is preliminary data.</text>
</comment>
<dbReference type="Proteomes" id="UP000677228">
    <property type="component" value="Unassembled WGS sequence"/>
</dbReference>
<dbReference type="EMBL" id="CAJNOK010050282">
    <property type="protein sequence ID" value="CAF1599596.1"/>
    <property type="molecule type" value="Genomic_DNA"/>
</dbReference>
<protein>
    <submittedName>
        <fullName evidence="1">Uncharacterized protein</fullName>
    </submittedName>
</protein>
<dbReference type="SUPFAM" id="SSF75011">
    <property type="entry name" value="3-carboxy-cis,cis-mucoante lactonizing enzyme"/>
    <property type="match status" value="1"/>
</dbReference>
<gene>
    <name evidence="1" type="ORF">OVA965_LOCUS42022</name>
    <name evidence="2" type="ORF">TMI583_LOCUS43810</name>
</gene>
<dbReference type="AlphaFoldDB" id="A0A8S2G1F3"/>
<evidence type="ECO:0000313" key="3">
    <source>
        <dbReference type="Proteomes" id="UP000677228"/>
    </source>
</evidence>
<reference evidence="1" key="1">
    <citation type="submission" date="2021-02" db="EMBL/GenBank/DDBJ databases">
        <authorList>
            <person name="Nowell W R."/>
        </authorList>
    </citation>
    <scope>NUCLEOTIDE SEQUENCE</scope>
</reference>
<accession>A0A8S2G1F3</accession>
<dbReference type="Gene3D" id="2.120.10.30">
    <property type="entry name" value="TolB, C-terminal domain"/>
    <property type="match status" value="1"/>
</dbReference>
<evidence type="ECO:0000313" key="2">
    <source>
        <dbReference type="EMBL" id="CAF4407480.1"/>
    </source>
</evidence>
<dbReference type="InterPro" id="IPR011042">
    <property type="entry name" value="6-blade_b-propeller_TolB-like"/>
</dbReference>
<dbReference type="EMBL" id="CAJOBA010074001">
    <property type="protein sequence ID" value="CAF4407480.1"/>
    <property type="molecule type" value="Genomic_DNA"/>
</dbReference>
<evidence type="ECO:0000313" key="1">
    <source>
        <dbReference type="EMBL" id="CAF1599596.1"/>
    </source>
</evidence>
<organism evidence="1 3">
    <name type="scientific">Didymodactylos carnosus</name>
    <dbReference type="NCBI Taxonomy" id="1234261"/>
    <lineage>
        <taxon>Eukaryota</taxon>
        <taxon>Metazoa</taxon>
        <taxon>Spiralia</taxon>
        <taxon>Gnathifera</taxon>
        <taxon>Rotifera</taxon>
        <taxon>Eurotatoria</taxon>
        <taxon>Bdelloidea</taxon>
        <taxon>Philodinida</taxon>
        <taxon>Philodinidae</taxon>
        <taxon>Didymodactylos</taxon>
    </lineage>
</organism>
<proteinExistence type="predicted"/>
<dbReference type="Proteomes" id="UP000682733">
    <property type="component" value="Unassembled WGS sequence"/>
</dbReference>